<dbReference type="InterPro" id="IPR014548">
    <property type="entry name" value="Ac_Trasf"/>
</dbReference>
<comment type="caution">
    <text evidence="8">The sequence shown here is derived from an EMBL/GenBank/DDBJ whole genome shotgun (WGS) entry which is preliminary data.</text>
</comment>
<feature type="transmembrane region" description="Helical" evidence="7">
    <location>
        <begin position="39"/>
        <end position="56"/>
    </location>
</feature>
<gene>
    <name evidence="8" type="ORF">HNP71_002195</name>
</gene>
<organism evidence="8 9">
    <name type="scientific">Acidocella aromatica</name>
    <dbReference type="NCBI Taxonomy" id="1303579"/>
    <lineage>
        <taxon>Bacteria</taxon>
        <taxon>Pseudomonadati</taxon>
        <taxon>Pseudomonadota</taxon>
        <taxon>Alphaproteobacteria</taxon>
        <taxon>Acetobacterales</taxon>
        <taxon>Acidocellaceae</taxon>
        <taxon>Acidocella</taxon>
    </lineage>
</organism>
<comment type="subcellular location">
    <subcellularLocation>
        <location evidence="1">Cell inner membrane</location>
    </subcellularLocation>
</comment>
<dbReference type="GO" id="GO:0005886">
    <property type="term" value="C:plasma membrane"/>
    <property type="evidence" value="ECO:0007669"/>
    <property type="project" value="UniProtKB-SubCell"/>
</dbReference>
<dbReference type="Proteomes" id="UP000553706">
    <property type="component" value="Unassembled WGS sequence"/>
</dbReference>
<dbReference type="InterPro" id="IPR004960">
    <property type="entry name" value="LipA_acyltrans"/>
</dbReference>
<accession>A0A840VDI5</accession>
<keyword evidence="6 8" id="KW-0012">Acyltransferase</keyword>
<keyword evidence="7" id="KW-1133">Transmembrane helix</keyword>
<evidence type="ECO:0000256" key="3">
    <source>
        <dbReference type="ARBA" id="ARBA00022519"/>
    </source>
</evidence>
<evidence type="ECO:0000256" key="7">
    <source>
        <dbReference type="SAM" id="Phobius"/>
    </source>
</evidence>
<proteinExistence type="predicted"/>
<keyword evidence="5 7" id="KW-0472">Membrane</keyword>
<dbReference type="Pfam" id="PF03279">
    <property type="entry name" value="Lip_A_acyltrans"/>
    <property type="match status" value="1"/>
</dbReference>
<keyword evidence="4 8" id="KW-0808">Transferase</keyword>
<evidence type="ECO:0000256" key="4">
    <source>
        <dbReference type="ARBA" id="ARBA00022679"/>
    </source>
</evidence>
<dbReference type="PANTHER" id="PTHR30606">
    <property type="entry name" value="LIPID A BIOSYNTHESIS LAUROYL ACYLTRANSFERASE"/>
    <property type="match status" value="1"/>
</dbReference>
<dbReference type="PANTHER" id="PTHR30606:SF9">
    <property type="entry name" value="LIPID A BIOSYNTHESIS LAUROYLTRANSFERASE"/>
    <property type="match status" value="1"/>
</dbReference>
<dbReference type="CDD" id="cd07984">
    <property type="entry name" value="LPLAT_LABLAT-like"/>
    <property type="match status" value="1"/>
</dbReference>
<dbReference type="GO" id="GO:0016746">
    <property type="term" value="F:acyltransferase activity"/>
    <property type="evidence" value="ECO:0007669"/>
    <property type="project" value="UniProtKB-KW"/>
</dbReference>
<keyword evidence="7" id="KW-0812">Transmembrane</keyword>
<evidence type="ECO:0000256" key="2">
    <source>
        <dbReference type="ARBA" id="ARBA00022475"/>
    </source>
</evidence>
<dbReference type="AlphaFoldDB" id="A0A840VDI5"/>
<protein>
    <submittedName>
        <fullName evidence="8">Putative LPLAT superfamily acyltransferase</fullName>
    </submittedName>
</protein>
<keyword evidence="9" id="KW-1185">Reference proteome</keyword>
<keyword evidence="2" id="KW-1003">Cell membrane</keyword>
<evidence type="ECO:0000256" key="5">
    <source>
        <dbReference type="ARBA" id="ARBA00023136"/>
    </source>
</evidence>
<dbReference type="RefSeq" id="WP_183266941.1">
    <property type="nucleotide sequence ID" value="NZ_JACHFJ010000010.1"/>
</dbReference>
<dbReference type="EMBL" id="JACHFJ010000010">
    <property type="protein sequence ID" value="MBB5373928.1"/>
    <property type="molecule type" value="Genomic_DNA"/>
</dbReference>
<evidence type="ECO:0000313" key="9">
    <source>
        <dbReference type="Proteomes" id="UP000553706"/>
    </source>
</evidence>
<sequence>MKSEAQTQDWVTRRERGSLPVIKACVWVALRLGRRAARLFLYPVCLYFLLSSPAASAASRGYLARVLGRPARWTDVFRHFLTFASCVLDRVFLLNEQRGWFDITVHNEALVQEIEAQGTGCMLFGAHFGSFEVARAVGRQREHLPISLLMYEENAQKIRAALAAINPNLATEVIGLGRLDSLIAVAERLQRGHFIGVLADRNFDGRDLVRYPFLGGEASFPKGPFRVAMLLQRPVVMMAGIYRGGRRYDVRFELLAEAPATRPADPEAWIDEVMRRYVSRLEDYCREAPFNWFNFYDFWA</sequence>
<name>A0A840VDI5_9PROT</name>
<dbReference type="PIRSF" id="PIRSF028561">
    <property type="entry name" value="Ac_Trasf"/>
    <property type="match status" value="1"/>
</dbReference>
<reference evidence="8 9" key="1">
    <citation type="submission" date="2020-08" db="EMBL/GenBank/DDBJ databases">
        <title>Genomic Encyclopedia of Type Strains, Phase IV (KMG-IV): sequencing the most valuable type-strain genomes for metagenomic binning, comparative biology and taxonomic classification.</title>
        <authorList>
            <person name="Goeker M."/>
        </authorList>
    </citation>
    <scope>NUCLEOTIDE SEQUENCE [LARGE SCALE GENOMIC DNA]</scope>
    <source>
        <strain evidence="8 9">DSM 27026</strain>
    </source>
</reference>
<evidence type="ECO:0000256" key="1">
    <source>
        <dbReference type="ARBA" id="ARBA00004533"/>
    </source>
</evidence>
<evidence type="ECO:0000313" key="8">
    <source>
        <dbReference type="EMBL" id="MBB5373928.1"/>
    </source>
</evidence>
<keyword evidence="3" id="KW-0997">Cell inner membrane</keyword>
<evidence type="ECO:0000256" key="6">
    <source>
        <dbReference type="ARBA" id="ARBA00023315"/>
    </source>
</evidence>
<dbReference type="GO" id="GO:0009247">
    <property type="term" value="P:glycolipid biosynthetic process"/>
    <property type="evidence" value="ECO:0007669"/>
    <property type="project" value="UniProtKB-ARBA"/>
</dbReference>